<name>A0A7M7Q2P0_NASVI</name>
<feature type="repeat" description="ANK" evidence="3">
    <location>
        <begin position="84"/>
        <end position="116"/>
    </location>
</feature>
<evidence type="ECO:0000256" key="1">
    <source>
        <dbReference type="ARBA" id="ARBA00022737"/>
    </source>
</evidence>
<dbReference type="EnsemblMetazoa" id="XM_031924162">
    <property type="protein sequence ID" value="XP_031780022"/>
    <property type="gene ID" value="LOC103317919"/>
</dbReference>
<evidence type="ECO:0000256" key="3">
    <source>
        <dbReference type="PROSITE-ProRule" id="PRU00023"/>
    </source>
</evidence>
<evidence type="ECO:0000256" key="2">
    <source>
        <dbReference type="ARBA" id="ARBA00023043"/>
    </source>
</evidence>
<dbReference type="KEGG" id="nvi:103317919"/>
<accession>A0A7M7Q2P0</accession>
<keyword evidence="1" id="KW-0677">Repeat</keyword>
<organism evidence="4 5">
    <name type="scientific">Nasonia vitripennis</name>
    <name type="common">Parasitic wasp</name>
    <dbReference type="NCBI Taxonomy" id="7425"/>
    <lineage>
        <taxon>Eukaryota</taxon>
        <taxon>Metazoa</taxon>
        <taxon>Ecdysozoa</taxon>
        <taxon>Arthropoda</taxon>
        <taxon>Hexapoda</taxon>
        <taxon>Insecta</taxon>
        <taxon>Pterygota</taxon>
        <taxon>Neoptera</taxon>
        <taxon>Endopterygota</taxon>
        <taxon>Hymenoptera</taxon>
        <taxon>Apocrita</taxon>
        <taxon>Proctotrupomorpha</taxon>
        <taxon>Chalcidoidea</taxon>
        <taxon>Pteromalidae</taxon>
        <taxon>Pteromalinae</taxon>
        <taxon>Nasonia</taxon>
    </lineage>
</organism>
<dbReference type="PROSITE" id="PS50088">
    <property type="entry name" value="ANK_REPEAT"/>
    <property type="match status" value="4"/>
</dbReference>
<dbReference type="RefSeq" id="XP_031780022.1">
    <property type="nucleotide sequence ID" value="XM_031924162.1"/>
</dbReference>
<dbReference type="AlphaFoldDB" id="A0A7M7Q2P0"/>
<dbReference type="InterPro" id="IPR002110">
    <property type="entry name" value="Ankyrin_rpt"/>
</dbReference>
<dbReference type="GeneID" id="103317919"/>
<keyword evidence="2 3" id="KW-0040">ANK repeat</keyword>
<keyword evidence="5" id="KW-1185">Reference proteome</keyword>
<dbReference type="SUPFAM" id="SSF48403">
    <property type="entry name" value="Ankyrin repeat"/>
    <property type="match status" value="1"/>
</dbReference>
<dbReference type="InterPro" id="IPR036770">
    <property type="entry name" value="Ankyrin_rpt-contain_sf"/>
</dbReference>
<dbReference type="OrthoDB" id="10251692at2759"/>
<dbReference type="PROSITE" id="PS50297">
    <property type="entry name" value="ANK_REP_REGION"/>
    <property type="match status" value="4"/>
</dbReference>
<dbReference type="Pfam" id="PF12796">
    <property type="entry name" value="Ank_2"/>
    <property type="match status" value="2"/>
</dbReference>
<dbReference type="PRINTS" id="PR01415">
    <property type="entry name" value="ANKYRIN"/>
</dbReference>
<feature type="repeat" description="ANK" evidence="3">
    <location>
        <begin position="50"/>
        <end position="83"/>
    </location>
</feature>
<dbReference type="Proteomes" id="UP000002358">
    <property type="component" value="Chromosome 2"/>
</dbReference>
<proteinExistence type="predicted"/>
<dbReference type="Gene3D" id="1.25.40.20">
    <property type="entry name" value="Ankyrin repeat-containing domain"/>
    <property type="match status" value="2"/>
</dbReference>
<evidence type="ECO:0008006" key="6">
    <source>
        <dbReference type="Google" id="ProtNLM"/>
    </source>
</evidence>
<dbReference type="PANTHER" id="PTHR24171">
    <property type="entry name" value="ANKYRIN REPEAT DOMAIN-CONTAINING PROTEIN 39-RELATED"/>
    <property type="match status" value="1"/>
</dbReference>
<feature type="repeat" description="ANK" evidence="3">
    <location>
        <begin position="240"/>
        <end position="272"/>
    </location>
</feature>
<protein>
    <recommendedName>
        <fullName evidence="6">Ankyrin</fullName>
    </recommendedName>
</protein>
<evidence type="ECO:0000313" key="5">
    <source>
        <dbReference type="Proteomes" id="UP000002358"/>
    </source>
</evidence>
<evidence type="ECO:0000313" key="4">
    <source>
        <dbReference type="EnsemblMetazoa" id="XP_031780022"/>
    </source>
</evidence>
<reference evidence="4" key="1">
    <citation type="submission" date="2021-01" db="UniProtKB">
        <authorList>
            <consortium name="EnsemblMetazoa"/>
        </authorList>
    </citation>
    <scope>IDENTIFICATION</scope>
</reference>
<dbReference type="SMART" id="SM00248">
    <property type="entry name" value="ANK"/>
    <property type="match status" value="7"/>
</dbReference>
<sequence>MKGNRQHLLSLGRRSQQRTKTLFRALEEGDVATMNLMLKEGGLRINDRSEGQTLLHIAVLHGRCITVIRRLVRAGCLINSTGPTGDTALHLAVQYHRIHIAVELIRLGANVHATNNHGETVLQLAVANKSHVDLLAEMIPNGERYREQRFYGIASLRLATAAEWRPRDWIPALVSSYRGETIYSEELRRLVKILLDTGADVDATDVNGCSPIQSAVYTGDVKLVKTLIDAGADLDNQNRLGATALHDAILCGSEEMVQLLLTHGARVDIEIKNQSDTALHWAL</sequence>
<feature type="repeat" description="ANK" evidence="3">
    <location>
        <begin position="207"/>
        <end position="239"/>
    </location>
</feature>
<dbReference type="SMR" id="A0A7M7Q2P0"/>
<dbReference type="InParanoid" id="A0A7M7Q2P0"/>